<evidence type="ECO:0000313" key="4">
    <source>
        <dbReference type="Proteomes" id="UP000442469"/>
    </source>
</evidence>
<organism evidence="1 3">
    <name type="scientific">Paenibacillus macerans</name>
    <name type="common">Bacillus macerans</name>
    <dbReference type="NCBI Taxonomy" id="44252"/>
    <lineage>
        <taxon>Bacteria</taxon>
        <taxon>Bacillati</taxon>
        <taxon>Bacillota</taxon>
        <taxon>Bacilli</taxon>
        <taxon>Bacillales</taxon>
        <taxon>Paenibacillaceae</taxon>
        <taxon>Paenibacillus</taxon>
    </lineage>
</organism>
<dbReference type="InterPro" id="IPR014998">
    <property type="entry name" value="DUF1848"/>
</dbReference>
<dbReference type="EMBL" id="WNZZ01000003">
    <property type="protein sequence ID" value="MUG21912.1"/>
    <property type="molecule type" value="Genomic_DNA"/>
</dbReference>
<dbReference type="RefSeq" id="WP_036619959.1">
    <property type="nucleotide sequence ID" value="NZ_JAHAJO010000002.1"/>
</dbReference>
<keyword evidence="3" id="KW-1185">Reference proteome</keyword>
<evidence type="ECO:0000313" key="3">
    <source>
        <dbReference type="Proteomes" id="UP000029278"/>
    </source>
</evidence>
<dbReference type="EMBL" id="JMQA01000018">
    <property type="protein sequence ID" value="KFN10305.1"/>
    <property type="molecule type" value="Genomic_DNA"/>
</dbReference>
<accession>A0A090ZJ68</accession>
<evidence type="ECO:0000313" key="2">
    <source>
        <dbReference type="EMBL" id="MUG21912.1"/>
    </source>
</evidence>
<dbReference type="HOGENOM" id="CLU_069130_0_0_9"/>
<reference evidence="2 4" key="2">
    <citation type="submission" date="2019-11" db="EMBL/GenBank/DDBJ databases">
        <title>Draft genome sequences of five Paenibacillus species of dairy origin.</title>
        <authorList>
            <person name="Olajide A.M."/>
            <person name="Chen S."/>
            <person name="Lapointe G."/>
        </authorList>
    </citation>
    <scope>NUCLEOTIDE SEQUENCE [LARGE SCALE GENOMIC DNA]</scope>
    <source>
        <strain evidence="2 4">3CT49</strain>
    </source>
</reference>
<evidence type="ECO:0000313" key="1">
    <source>
        <dbReference type="EMBL" id="KFN10305.1"/>
    </source>
</evidence>
<protein>
    <submittedName>
        <fullName evidence="2">DUF1848 family protein</fullName>
    </submittedName>
</protein>
<sequence>MIISASRRTDIPAFFGDWFMRRIAEGYFHRVNPFNYKQVSAFSLLPEDVDGMVFWTKNPKPFMRHLPQLDDKGYMYYFQYTLNDYPEIFEPNLPPAASRVDYFRELSERLGANRVIWRYDPIIISNVTPVGYHFERMERLAAQLEGYTYRLVISFMDYYGKTVARFKKLQQNHAVLCTDITLPDYREQLDEFAANISRIGAAHGISVETCSEAADLDHCGIRHGSCIDARLLSNIIGRDIASVKDKNQRDTCLCTAAVDVGMYNTCRFNCQYCYAVQSENAVAKTLQNHIIDSPSLIYKYSEDLKIHNKKTSN</sequence>
<reference evidence="1 3" key="1">
    <citation type="submission" date="2014-04" db="EMBL/GenBank/DDBJ databases">
        <authorList>
            <person name="Bishop-Lilly K.A."/>
            <person name="Broomall S.M."/>
            <person name="Chain P.S."/>
            <person name="Chertkov O."/>
            <person name="Coyne S.R."/>
            <person name="Daligault H.E."/>
            <person name="Davenport K.W."/>
            <person name="Erkkila T."/>
            <person name="Frey K.G."/>
            <person name="Gibbons H.S."/>
            <person name="Gu W."/>
            <person name="Jaissle J."/>
            <person name="Johnson S.L."/>
            <person name="Koroleva G.I."/>
            <person name="Ladner J.T."/>
            <person name="Lo C.-C."/>
            <person name="Minogue T.D."/>
            <person name="Munk C."/>
            <person name="Palacios G.F."/>
            <person name="Redden C.L."/>
            <person name="Rosenzweig C.N."/>
            <person name="Scholz M.B."/>
            <person name="Teshima H."/>
            <person name="Xu Y."/>
        </authorList>
    </citation>
    <scope>NUCLEOTIDE SEQUENCE [LARGE SCALE GENOMIC DNA]</scope>
    <source>
        <strain evidence="1 3">8244</strain>
    </source>
</reference>
<dbReference type="Proteomes" id="UP000442469">
    <property type="component" value="Unassembled WGS sequence"/>
</dbReference>
<dbReference type="OrthoDB" id="9771212at2"/>
<dbReference type="AlphaFoldDB" id="A0A090ZJ68"/>
<dbReference type="Pfam" id="PF08902">
    <property type="entry name" value="DUF1848"/>
    <property type="match status" value="1"/>
</dbReference>
<dbReference type="GeneID" id="77011637"/>
<name>A0A090ZJ68_PAEMA</name>
<gene>
    <name evidence="1" type="ORF">DJ90_886</name>
    <name evidence="2" type="ORF">GNQ08_05650</name>
</gene>
<dbReference type="Proteomes" id="UP000029278">
    <property type="component" value="Unassembled WGS sequence"/>
</dbReference>
<dbReference type="STRING" id="44252.DJ90_886"/>
<dbReference type="PATRIC" id="fig|44252.3.peg.1343"/>
<proteinExistence type="predicted"/>
<comment type="caution">
    <text evidence="1">The sequence shown here is derived from an EMBL/GenBank/DDBJ whole genome shotgun (WGS) entry which is preliminary data.</text>
</comment>